<evidence type="ECO:0000313" key="1">
    <source>
        <dbReference type="EMBL" id="CDG05778.1"/>
    </source>
</evidence>
<comment type="caution">
    <text evidence="1">The sequence shown here is derived from an EMBL/GenBank/DDBJ whole genome shotgun (WGS) entry which is preliminary data.</text>
</comment>
<sequence length="11" mass="1438">MWMEKTIEKEI</sequence>
<reference evidence="1 2" key="1">
    <citation type="journal article" date="2013" name="Appl. Environ. Microbiol.">
        <title>The Carbohydrate Metabolism Signature of Lactococcus lactis Strain A12 Reveals Its Sourdough Ecosystem Origin.</title>
        <authorList>
            <person name="Passerini D."/>
            <person name="Coddeville M."/>
            <person name="Le Bourgeois P."/>
            <person name="Loubiere P."/>
            <person name="Ritzenthaler P."/>
            <person name="Fontagne-Faucher C."/>
            <person name="Daveran-Mingot M.L."/>
            <person name="Cocaign-Bousquet M."/>
        </authorList>
    </citation>
    <scope>NUCLEOTIDE SEQUENCE [LARGE SCALE GENOMIC DNA]</scope>
    <source>
        <strain evidence="1 2">A12</strain>
    </source>
</reference>
<name>S6F2F6_LACLL</name>
<gene>
    <name evidence="1" type="ORF">O9U_05285</name>
</gene>
<proteinExistence type="predicted"/>
<evidence type="ECO:0000313" key="2">
    <source>
        <dbReference type="Proteomes" id="UP000015361"/>
    </source>
</evidence>
<dbReference type="Proteomes" id="UP000015361">
    <property type="component" value="Unassembled WGS sequence"/>
</dbReference>
<dbReference type="EMBL" id="CBLU010000025">
    <property type="protein sequence ID" value="CDG05778.1"/>
    <property type="molecule type" value="Genomic_DNA"/>
</dbReference>
<organism evidence="1 2">
    <name type="scientific">Lactococcus lactis subsp. lactis A12</name>
    <dbReference type="NCBI Taxonomy" id="1137134"/>
    <lineage>
        <taxon>Bacteria</taxon>
        <taxon>Bacillati</taxon>
        <taxon>Bacillota</taxon>
        <taxon>Bacilli</taxon>
        <taxon>Lactobacillales</taxon>
        <taxon>Streptococcaceae</taxon>
        <taxon>Lactococcus</taxon>
    </lineage>
</organism>
<accession>S6F2F6</accession>
<protein>
    <submittedName>
        <fullName evidence="1">Uncharacterized protein</fullName>
    </submittedName>
</protein>